<sequence>MRILYAIQGTGNGHLGRSMDVVPCLRQHGQVDVLVSGIQGDLVLPFPVKYKLRGLSFIFGKKGGVDLWKTIAKASFRKFIKGVNTLPVADYDLVINDFEPVSAWACYAKNKPCIALSHQAAVLAPESPRAEHTDMIGKMILNNYAPSSSQYGFHFAAYNESIFTPVIRSQVRTQELKNKGHISVYLPAYDDDQLVKRLSEFPDVEWDVFSKHNRKTSRIRNVSLQPVNNAKFIESMAASAGVLCGAGFETPAEALFMGKKLMVVPMKGQYEQHLNAAALKTMGVPVINNLKPRHEEVISAWLGNDTIIPVNYPDMTSGIVEKIVARHTADPFAEWDSYNYLKQS</sequence>
<dbReference type="Proteomes" id="UP000451233">
    <property type="component" value="Unassembled WGS sequence"/>
</dbReference>
<evidence type="ECO:0000313" key="2">
    <source>
        <dbReference type="Proteomes" id="UP000451233"/>
    </source>
</evidence>
<accession>A0A7K1XXG5</accession>
<dbReference type="RefSeq" id="WP_160906681.1">
    <property type="nucleotide sequence ID" value="NZ_WVHS01000002.1"/>
</dbReference>
<evidence type="ECO:0000313" key="1">
    <source>
        <dbReference type="EMBL" id="MXV15705.1"/>
    </source>
</evidence>
<dbReference type="Pfam" id="PF13528">
    <property type="entry name" value="Glyco_trans_1_3"/>
    <property type="match status" value="1"/>
</dbReference>
<keyword evidence="1" id="KW-0808">Transferase</keyword>
<dbReference type="GO" id="GO:0016740">
    <property type="term" value="F:transferase activity"/>
    <property type="evidence" value="ECO:0007669"/>
    <property type="project" value="UniProtKB-KW"/>
</dbReference>
<keyword evidence="2" id="KW-1185">Reference proteome</keyword>
<protein>
    <submittedName>
        <fullName evidence="1">Glycosyl transferase</fullName>
    </submittedName>
</protein>
<comment type="caution">
    <text evidence="1">The sequence shown here is derived from an EMBL/GenBank/DDBJ whole genome shotgun (WGS) entry which is preliminary data.</text>
</comment>
<gene>
    <name evidence="1" type="ORF">GS398_10355</name>
</gene>
<dbReference type="EMBL" id="WVHS01000002">
    <property type="protein sequence ID" value="MXV15705.1"/>
    <property type="molecule type" value="Genomic_DNA"/>
</dbReference>
<dbReference type="Gene3D" id="3.40.50.2000">
    <property type="entry name" value="Glycogen Phosphorylase B"/>
    <property type="match status" value="1"/>
</dbReference>
<name>A0A7K1XXG5_9SPHI</name>
<organism evidence="1 2">
    <name type="scientific">Hufsiella ginkgonis</name>
    <dbReference type="NCBI Taxonomy" id="2695274"/>
    <lineage>
        <taxon>Bacteria</taxon>
        <taxon>Pseudomonadati</taxon>
        <taxon>Bacteroidota</taxon>
        <taxon>Sphingobacteriia</taxon>
        <taxon>Sphingobacteriales</taxon>
        <taxon>Sphingobacteriaceae</taxon>
        <taxon>Hufsiella</taxon>
    </lineage>
</organism>
<reference evidence="1 2" key="1">
    <citation type="submission" date="2019-11" db="EMBL/GenBank/DDBJ databases">
        <title>Pedobacter sp. HMF7056 Genome sequencing and assembly.</title>
        <authorList>
            <person name="Kang H."/>
            <person name="Kim H."/>
            <person name="Joh K."/>
        </authorList>
    </citation>
    <scope>NUCLEOTIDE SEQUENCE [LARGE SCALE GENOMIC DNA]</scope>
    <source>
        <strain evidence="1 2">HMF7056</strain>
    </source>
</reference>
<dbReference type="AlphaFoldDB" id="A0A7K1XXG5"/>
<proteinExistence type="predicted"/>